<accession>A0A517TF58</accession>
<sequence length="149" mass="16283">MSRNRLLSLLLFGMCGALTLTNVGCGFSKLARRESTFNEPTIFQASHEAFTSQEVIDPTNSQVVVANHEELAEGAKSKSGWTRWLGGWTETAVSATERIPLPRTDNSWSEKLPNLRDLFGEAKPNGASSTIPISNEIAAEKAQEQLGDF</sequence>
<protein>
    <submittedName>
        <fullName evidence="1">Uncharacterized protein</fullName>
    </submittedName>
</protein>
<keyword evidence="2" id="KW-1185">Reference proteome</keyword>
<dbReference type="Proteomes" id="UP000319976">
    <property type="component" value="Chromosome"/>
</dbReference>
<dbReference type="KEGG" id="chya:V22_42810"/>
<organism evidence="1 2">
    <name type="scientific">Calycomorphotria hydatis</name>
    <dbReference type="NCBI Taxonomy" id="2528027"/>
    <lineage>
        <taxon>Bacteria</taxon>
        <taxon>Pseudomonadati</taxon>
        <taxon>Planctomycetota</taxon>
        <taxon>Planctomycetia</taxon>
        <taxon>Planctomycetales</taxon>
        <taxon>Planctomycetaceae</taxon>
        <taxon>Calycomorphotria</taxon>
    </lineage>
</organism>
<evidence type="ECO:0000313" key="1">
    <source>
        <dbReference type="EMBL" id="QDT67009.1"/>
    </source>
</evidence>
<reference evidence="1 2" key="1">
    <citation type="submission" date="2019-02" db="EMBL/GenBank/DDBJ databases">
        <title>Deep-cultivation of Planctomycetes and their phenomic and genomic characterization uncovers novel biology.</title>
        <authorList>
            <person name="Wiegand S."/>
            <person name="Jogler M."/>
            <person name="Boedeker C."/>
            <person name="Pinto D."/>
            <person name="Vollmers J."/>
            <person name="Rivas-Marin E."/>
            <person name="Kohn T."/>
            <person name="Peeters S.H."/>
            <person name="Heuer A."/>
            <person name="Rast P."/>
            <person name="Oberbeckmann S."/>
            <person name="Bunk B."/>
            <person name="Jeske O."/>
            <person name="Meyerdierks A."/>
            <person name="Storesund J.E."/>
            <person name="Kallscheuer N."/>
            <person name="Luecker S."/>
            <person name="Lage O.M."/>
            <person name="Pohl T."/>
            <person name="Merkel B.J."/>
            <person name="Hornburger P."/>
            <person name="Mueller R.-W."/>
            <person name="Bruemmer F."/>
            <person name="Labrenz M."/>
            <person name="Spormann A.M."/>
            <person name="Op den Camp H."/>
            <person name="Overmann J."/>
            <person name="Amann R."/>
            <person name="Jetten M.S.M."/>
            <person name="Mascher T."/>
            <person name="Medema M.H."/>
            <person name="Devos D.P."/>
            <person name="Kaster A.-K."/>
            <person name="Ovreas L."/>
            <person name="Rohde M."/>
            <person name="Galperin M.Y."/>
            <person name="Jogler C."/>
        </authorList>
    </citation>
    <scope>NUCLEOTIDE SEQUENCE [LARGE SCALE GENOMIC DNA]</scope>
    <source>
        <strain evidence="1 2">V22</strain>
    </source>
</reference>
<evidence type="ECO:0000313" key="2">
    <source>
        <dbReference type="Proteomes" id="UP000319976"/>
    </source>
</evidence>
<name>A0A517TF58_9PLAN</name>
<dbReference type="EMBL" id="CP036316">
    <property type="protein sequence ID" value="QDT67009.1"/>
    <property type="molecule type" value="Genomic_DNA"/>
</dbReference>
<dbReference type="RefSeq" id="WP_145266613.1">
    <property type="nucleotide sequence ID" value="NZ_CP036316.1"/>
</dbReference>
<dbReference type="AlphaFoldDB" id="A0A517TF58"/>
<proteinExistence type="predicted"/>
<gene>
    <name evidence="1" type="ORF">V22_42810</name>
</gene>